<organism evidence="5">
    <name type="scientific">Zea mays</name>
    <name type="common">Maize</name>
    <dbReference type="NCBI Taxonomy" id="4577"/>
    <lineage>
        <taxon>Eukaryota</taxon>
        <taxon>Viridiplantae</taxon>
        <taxon>Streptophyta</taxon>
        <taxon>Embryophyta</taxon>
        <taxon>Tracheophyta</taxon>
        <taxon>Spermatophyta</taxon>
        <taxon>Magnoliopsida</taxon>
        <taxon>Liliopsida</taxon>
        <taxon>Poales</taxon>
        <taxon>Poaceae</taxon>
        <taxon>PACMAD clade</taxon>
        <taxon>Panicoideae</taxon>
        <taxon>Andropogonodae</taxon>
        <taxon>Andropogoneae</taxon>
        <taxon>Tripsacinae</taxon>
        <taxon>Zea</taxon>
    </lineage>
</organism>
<feature type="region of interest" description="Disordered" evidence="2">
    <location>
        <begin position="644"/>
        <end position="704"/>
    </location>
</feature>
<dbReference type="PANTHER" id="PTHR35705:SF1">
    <property type="entry name" value="WPP DOMAIN-INTERACTING TAIL-ANCHORED PROTEIN 1"/>
    <property type="match status" value="1"/>
</dbReference>
<dbReference type="PANTHER" id="PTHR35705">
    <property type="entry name" value="WPP DOMAIN-INTERACTING TAIL-ANCHORED PROTEIN 1"/>
    <property type="match status" value="1"/>
</dbReference>
<dbReference type="ExpressionAtlas" id="A0A1D6FNW0">
    <property type="expression patterns" value="baseline and differential"/>
</dbReference>
<accession>A0A1D6FNW0</accession>
<feature type="region of interest" description="Disordered" evidence="2">
    <location>
        <begin position="1"/>
        <end position="28"/>
    </location>
</feature>
<dbReference type="AlphaFoldDB" id="A0A1D6FNW0"/>
<dbReference type="STRING" id="4577.A0A1D6FNW0"/>
<dbReference type="InParanoid" id="A0A1D6FNW0"/>
<proteinExistence type="predicted"/>
<feature type="coiled-coil region" evidence="1">
    <location>
        <begin position="413"/>
        <end position="528"/>
    </location>
</feature>
<keyword evidence="1" id="KW-0175">Coiled coil</keyword>
<evidence type="ECO:0000256" key="1">
    <source>
        <dbReference type="SAM" id="Coils"/>
    </source>
</evidence>
<reference evidence="5" key="1">
    <citation type="submission" date="2015-12" db="EMBL/GenBank/DDBJ databases">
        <title>Update maize B73 reference genome by single molecule sequencing technologies.</title>
        <authorList>
            <consortium name="Maize Genome Sequencing Project"/>
            <person name="Ware D."/>
        </authorList>
    </citation>
    <scope>NUCLEOTIDE SEQUENCE</scope>
    <source>
        <tissue evidence="5">Seedling</tissue>
    </source>
</reference>
<gene>
    <name evidence="5" type="ORF">ZEAMMB73_Zm00001d010047</name>
</gene>
<feature type="transmembrane region" description="Helical" evidence="3">
    <location>
        <begin position="725"/>
        <end position="743"/>
    </location>
</feature>
<dbReference type="SUPFAM" id="SSF57997">
    <property type="entry name" value="Tropomyosin"/>
    <property type="match status" value="1"/>
</dbReference>
<feature type="compositionally biased region" description="Basic and acidic residues" evidence="2">
    <location>
        <begin position="680"/>
        <end position="691"/>
    </location>
</feature>
<protein>
    <submittedName>
        <fullName evidence="5">WPP domain-interacting tail-anchored protein 1</fullName>
    </submittedName>
</protein>
<dbReference type="Pfam" id="PF26581">
    <property type="entry name" value="WIT1_2_N"/>
    <property type="match status" value="1"/>
</dbReference>
<evidence type="ECO:0000313" key="5">
    <source>
        <dbReference type="EMBL" id="AQK93329.1"/>
    </source>
</evidence>
<feature type="coiled-coil region" evidence="1">
    <location>
        <begin position="563"/>
        <end position="629"/>
    </location>
</feature>
<dbReference type="IntAct" id="A0A1D6FNW0">
    <property type="interactions" value="8"/>
</dbReference>
<keyword evidence="3" id="KW-0472">Membrane</keyword>
<dbReference type="FunCoup" id="A0A1D6FNW0">
    <property type="interactions" value="808"/>
</dbReference>
<sequence length="749" mass="83244">MTITGTNTHSVQAQNLEQQGPSTPPNTSKLKLFKDSPSKLSMTTSTVVAKKLLYPTNDGTTKPPTNIDITDAENDDIDEGNIENISYFDKLVQHIVSVGPMCRTAGVRTTIMDTVIYKHDDISQEGTLPFGETMNMGGSNVEILTRIELDIAFASEKLLNLEMLVMEIARQATDFEPSTLEDESISSEIAENALELDILYGILDAEVKELHNLISSLQADIKSIEHEVYEEESGGKMQELIADIQNESAKFEKVVEFSQDKEGTIEAVGCDNDHLSYQTGAQTEDQHRNVLHMLEQSIASEIDLEKKLSDSISVIEDLRLKLHHQEEEIYFLEESTETVSGRMFEAENASELLFGTSKELINRLNNMQFHVSEQKCTEDDLKSKLEQSLTKLSFLENSPEKVEKGSNKAGAGSPSLQDKIQELEKQLNESNLQLQLALASAETKQEEQNALQSELNTLENTIKNIKDDVSRAESRAQNAEIRCMELTVANIELNGELNALKSEKSDKASLLEKKLTESNTQLEHAKAAVDAIVEQQDLKGKVSKTETRAECAESKCTLLTDTNLELSEELAFLRGRVESLENSLREANHAKVSTAKDIGVKTKIITDLVRKLALERERLHLQIATLTKKNKMLVKKRAEGINGSIKMSKKGTSNHTEFQSTQKAEEICPDSLPSQTVVEKPSDPIDNDESKNQSADVSTSEDDSIREDIHETVCTIEPSLLNRKYIFMAFLVLLAAAVVFLLHEDGSPA</sequence>
<keyword evidence="3" id="KW-0812">Transmembrane</keyword>
<name>A0A1D6FNW0_MAIZE</name>
<feature type="domain" description="WIT1/2 N-terminal helical bundle" evidence="4">
    <location>
        <begin position="139"/>
        <end position="244"/>
    </location>
</feature>
<feature type="compositionally biased region" description="Polar residues" evidence="2">
    <location>
        <begin position="650"/>
        <end position="662"/>
    </location>
</feature>
<evidence type="ECO:0000256" key="3">
    <source>
        <dbReference type="SAM" id="Phobius"/>
    </source>
</evidence>
<dbReference type="InterPro" id="IPR039976">
    <property type="entry name" value="WIT1/WIT2"/>
</dbReference>
<keyword evidence="3" id="KW-1133">Transmembrane helix</keyword>
<dbReference type="SMR" id="A0A1D6FNW0"/>
<dbReference type="EMBL" id="CM000784">
    <property type="protein sequence ID" value="AQK93329.1"/>
    <property type="molecule type" value="Genomic_DNA"/>
</dbReference>
<evidence type="ECO:0000259" key="4">
    <source>
        <dbReference type="Pfam" id="PF26581"/>
    </source>
</evidence>
<dbReference type="InterPro" id="IPR058610">
    <property type="entry name" value="WIT1_2_N"/>
</dbReference>
<evidence type="ECO:0000256" key="2">
    <source>
        <dbReference type="SAM" id="MobiDB-lite"/>
    </source>
</evidence>